<protein>
    <submittedName>
        <fullName evidence="1">Histone H5</fullName>
    </submittedName>
</protein>
<accession>A0A3M7QWL8</accession>
<sequence length="372" mass="42739">MKILKLIMNKNGTLSNSFVIEKSDLEKWIEMTESSKLKLIRAQHDEDADPASDKLLFESNYSNKEINILDICTGNLNHVNLKQVAVLESNLAQLYKKLTRLGESFKTVKNLPKNEAQSNSSPLPFHNQSLRSQIDESAKVTSDCCQKLFDLSMLVPSAPWSAIKKSPVEQLSQESLMEKLKSISLPKSKQISVEILLKSLFVSSNYHYHMKSVECAALNEELDFYRSCYSLQKNYVESVTELFRAKYEQFVKELSETVRDPLRILIDKFWLMKESSTEENLKEFLGIFKNYVSTFNKVISNFDSIPNSETITRTFNQLLVQLDTEVLKLNERCLSKKESFNLESIDLKKLSLESDEILIDYIKPSPKSSPEK</sequence>
<reference evidence="1 2" key="1">
    <citation type="journal article" date="2018" name="Sci. Rep.">
        <title>Genomic signatures of local adaptation to the degree of environmental predictability in rotifers.</title>
        <authorList>
            <person name="Franch-Gras L."/>
            <person name="Hahn C."/>
            <person name="Garcia-Roger E.M."/>
            <person name="Carmona M.J."/>
            <person name="Serra M."/>
            <person name="Gomez A."/>
        </authorList>
    </citation>
    <scope>NUCLEOTIDE SEQUENCE [LARGE SCALE GENOMIC DNA]</scope>
    <source>
        <strain evidence="1">HYR1</strain>
    </source>
</reference>
<evidence type="ECO:0000313" key="2">
    <source>
        <dbReference type="Proteomes" id="UP000276133"/>
    </source>
</evidence>
<dbReference type="Proteomes" id="UP000276133">
    <property type="component" value="Unassembled WGS sequence"/>
</dbReference>
<name>A0A3M7QWL8_BRAPC</name>
<dbReference type="AlphaFoldDB" id="A0A3M7QWL8"/>
<gene>
    <name evidence="1" type="ORF">BpHYR1_025025</name>
</gene>
<keyword evidence="2" id="KW-1185">Reference proteome</keyword>
<dbReference type="OrthoDB" id="10256523at2759"/>
<dbReference type="STRING" id="10195.A0A3M7QWL8"/>
<comment type="caution">
    <text evidence="1">The sequence shown here is derived from an EMBL/GenBank/DDBJ whole genome shotgun (WGS) entry which is preliminary data.</text>
</comment>
<evidence type="ECO:0000313" key="1">
    <source>
        <dbReference type="EMBL" id="RNA15365.1"/>
    </source>
</evidence>
<organism evidence="1 2">
    <name type="scientific">Brachionus plicatilis</name>
    <name type="common">Marine rotifer</name>
    <name type="synonym">Brachionus muelleri</name>
    <dbReference type="NCBI Taxonomy" id="10195"/>
    <lineage>
        <taxon>Eukaryota</taxon>
        <taxon>Metazoa</taxon>
        <taxon>Spiralia</taxon>
        <taxon>Gnathifera</taxon>
        <taxon>Rotifera</taxon>
        <taxon>Eurotatoria</taxon>
        <taxon>Monogononta</taxon>
        <taxon>Pseudotrocha</taxon>
        <taxon>Ploima</taxon>
        <taxon>Brachionidae</taxon>
        <taxon>Brachionus</taxon>
    </lineage>
</organism>
<proteinExistence type="predicted"/>
<dbReference type="EMBL" id="REGN01004971">
    <property type="protein sequence ID" value="RNA15365.1"/>
    <property type="molecule type" value="Genomic_DNA"/>
</dbReference>